<dbReference type="OrthoDB" id="2423124at2759"/>
<proteinExistence type="predicted"/>
<dbReference type="InterPro" id="IPR011333">
    <property type="entry name" value="SKP1/BTB/POZ_sf"/>
</dbReference>
<dbReference type="PROSITE" id="PS51886">
    <property type="entry name" value="TLDC"/>
    <property type="match status" value="1"/>
</dbReference>
<evidence type="ECO:0008006" key="5">
    <source>
        <dbReference type="Google" id="ProtNLM"/>
    </source>
</evidence>
<dbReference type="CDD" id="cd18186">
    <property type="entry name" value="BTB_POZ_ZBTB_KLHL-like"/>
    <property type="match status" value="1"/>
</dbReference>
<name>A0A397UNM6_9GLOM</name>
<dbReference type="PROSITE" id="PS50097">
    <property type="entry name" value="BTB"/>
    <property type="match status" value="1"/>
</dbReference>
<evidence type="ECO:0000313" key="3">
    <source>
        <dbReference type="EMBL" id="RIB10777.1"/>
    </source>
</evidence>
<protein>
    <recommendedName>
        <fullName evidence="5">BTB/POZ domain-containing protein</fullName>
    </recommendedName>
</protein>
<keyword evidence="4" id="KW-1185">Reference proteome</keyword>
<dbReference type="Proteomes" id="UP000266673">
    <property type="component" value="Unassembled WGS sequence"/>
</dbReference>
<dbReference type="Pfam" id="PF00651">
    <property type="entry name" value="BTB"/>
    <property type="match status" value="1"/>
</dbReference>
<dbReference type="InterPro" id="IPR051481">
    <property type="entry name" value="BTB-POZ/Galectin-3-binding"/>
</dbReference>
<gene>
    <name evidence="3" type="ORF">C2G38_2145910</name>
</gene>
<accession>A0A397UNM6</accession>
<dbReference type="InterPro" id="IPR000210">
    <property type="entry name" value="BTB/POZ_dom"/>
</dbReference>
<dbReference type="SMART" id="SM00225">
    <property type="entry name" value="BTB"/>
    <property type="match status" value="1"/>
</dbReference>
<evidence type="ECO:0000259" key="2">
    <source>
        <dbReference type="PROSITE" id="PS51886"/>
    </source>
</evidence>
<evidence type="ECO:0000259" key="1">
    <source>
        <dbReference type="PROSITE" id="PS50097"/>
    </source>
</evidence>
<dbReference type="EMBL" id="QKWP01001212">
    <property type="protein sequence ID" value="RIB10777.1"/>
    <property type="molecule type" value="Genomic_DNA"/>
</dbReference>
<feature type="domain" description="BTB" evidence="1">
    <location>
        <begin position="24"/>
        <end position="92"/>
    </location>
</feature>
<feature type="domain" description="TLDc" evidence="2">
    <location>
        <begin position="362"/>
        <end position="534"/>
    </location>
</feature>
<dbReference type="Gene3D" id="3.30.710.10">
    <property type="entry name" value="Potassium Channel Kv1.1, Chain A"/>
    <property type="match status" value="1"/>
</dbReference>
<sequence>MVDVKFLESFSNHFAQLLESEYGCDVIIEVGIHQNKQSFRSHKLILYQRSSFFREKLTNNNSIKKIVLPHISVDTFKIIIRYIYTGIISFEEFEISTIFDLLVSSNELGFDELVEYLQKYLIDKNSSWLRLNFTRIHNISFKFDNFKHLQNFYTDILAKHPNLIFDSNVFDSFQENALVTLLKRDDLQAEESIIWDKVIQWGKAQIPDLPSDIKLWSYENFLALKSTLHNCLPLIRYFQIPGKDILEKVKPYRRILEPDLWENITERFIFPDVPVNSIILPARKKIPDSLPSRLVPTIVVTKTVRKKIPDSLPSPTIVATKAVPSAILPVREKIPDSLPSPTIVATKALPSAWRSSIIGTTEILFKRHLLEISSWIDRQPDPYTFENIPYNFKLLLRGSDNGFSSKHFHTLCDNIPNTVIVMKIDGTGEIIGGYNPLIWPSDSSFKWLNTEDSFIFTLRNQNLSTSIISRVDNCNMAIGSSSSHGPYFGNNFYKITAPKSKKWFYRYDHESYSFPIRKNHESFTIVDYEVFQVLKKHSDETEIETDINSNVLRFLEINQMGYVEEFF</sequence>
<dbReference type="PANTHER" id="PTHR24410">
    <property type="entry name" value="HL07962P-RELATED"/>
    <property type="match status" value="1"/>
</dbReference>
<organism evidence="3 4">
    <name type="scientific">Gigaspora rosea</name>
    <dbReference type="NCBI Taxonomy" id="44941"/>
    <lineage>
        <taxon>Eukaryota</taxon>
        <taxon>Fungi</taxon>
        <taxon>Fungi incertae sedis</taxon>
        <taxon>Mucoromycota</taxon>
        <taxon>Glomeromycotina</taxon>
        <taxon>Glomeromycetes</taxon>
        <taxon>Diversisporales</taxon>
        <taxon>Gigasporaceae</taxon>
        <taxon>Gigaspora</taxon>
    </lineage>
</organism>
<dbReference type="InterPro" id="IPR006571">
    <property type="entry name" value="TLDc_dom"/>
</dbReference>
<evidence type="ECO:0000313" key="4">
    <source>
        <dbReference type="Proteomes" id="UP000266673"/>
    </source>
</evidence>
<dbReference type="SUPFAM" id="SSF54695">
    <property type="entry name" value="POZ domain"/>
    <property type="match status" value="1"/>
</dbReference>
<dbReference type="Pfam" id="PF07534">
    <property type="entry name" value="TLD"/>
    <property type="match status" value="1"/>
</dbReference>
<dbReference type="PANTHER" id="PTHR24410:SF23">
    <property type="entry name" value="BTB DOMAIN-CONTAINING PROTEIN-RELATED"/>
    <property type="match status" value="1"/>
</dbReference>
<dbReference type="AlphaFoldDB" id="A0A397UNM6"/>
<reference evidence="3 4" key="1">
    <citation type="submission" date="2018-06" db="EMBL/GenBank/DDBJ databases">
        <title>Comparative genomics reveals the genomic features of Rhizophagus irregularis, R. cerebriforme, R. diaphanum and Gigaspora rosea, and their symbiotic lifestyle signature.</title>
        <authorList>
            <person name="Morin E."/>
            <person name="San Clemente H."/>
            <person name="Chen E.C.H."/>
            <person name="De La Providencia I."/>
            <person name="Hainaut M."/>
            <person name="Kuo A."/>
            <person name="Kohler A."/>
            <person name="Murat C."/>
            <person name="Tang N."/>
            <person name="Roy S."/>
            <person name="Loubradou J."/>
            <person name="Henrissat B."/>
            <person name="Grigoriev I.V."/>
            <person name="Corradi N."/>
            <person name="Roux C."/>
            <person name="Martin F.M."/>
        </authorList>
    </citation>
    <scope>NUCLEOTIDE SEQUENCE [LARGE SCALE GENOMIC DNA]</scope>
    <source>
        <strain evidence="3 4">DAOM 194757</strain>
    </source>
</reference>
<comment type="caution">
    <text evidence="3">The sequence shown here is derived from an EMBL/GenBank/DDBJ whole genome shotgun (WGS) entry which is preliminary data.</text>
</comment>